<accession>A0A8S9GWL8</accession>
<comment type="caution">
    <text evidence="1">The sequence shown here is derived from an EMBL/GenBank/DDBJ whole genome shotgun (WGS) entry which is preliminary data.</text>
</comment>
<gene>
    <name evidence="1" type="ORF">F2Q68_00035144</name>
</gene>
<sequence>MAEIPRLIQPPKADGTLSFLVVGHWGRRGFYNQSQVATQLFNGVVRIDMRRIHHLALVRSSKLLFTSPVYSSSHGSGPLEIVSDQVPNTGDKDEKFNKKRKKKNGFRLLKDEVMTSTKLVIGDVQWHQGGTKNVFVKTCEDIGSGCVME</sequence>
<proteinExistence type="predicted"/>
<reference evidence="1" key="1">
    <citation type="submission" date="2019-12" db="EMBL/GenBank/DDBJ databases">
        <title>Genome sequencing and annotation of Brassica cretica.</title>
        <authorList>
            <person name="Studholme D.J."/>
            <person name="Sarris P.F."/>
        </authorList>
    </citation>
    <scope>NUCLEOTIDE SEQUENCE</scope>
    <source>
        <strain evidence="1">PFS-001/15</strain>
        <tissue evidence="1">Leaf</tissue>
    </source>
</reference>
<name>A0A8S9GWL8_BRACR</name>
<organism evidence="1 2">
    <name type="scientific">Brassica cretica</name>
    <name type="common">Mustard</name>
    <dbReference type="NCBI Taxonomy" id="69181"/>
    <lineage>
        <taxon>Eukaryota</taxon>
        <taxon>Viridiplantae</taxon>
        <taxon>Streptophyta</taxon>
        <taxon>Embryophyta</taxon>
        <taxon>Tracheophyta</taxon>
        <taxon>Spermatophyta</taxon>
        <taxon>Magnoliopsida</taxon>
        <taxon>eudicotyledons</taxon>
        <taxon>Gunneridae</taxon>
        <taxon>Pentapetalae</taxon>
        <taxon>rosids</taxon>
        <taxon>malvids</taxon>
        <taxon>Brassicales</taxon>
        <taxon>Brassicaceae</taxon>
        <taxon>Brassiceae</taxon>
        <taxon>Brassica</taxon>
    </lineage>
</organism>
<evidence type="ECO:0000313" key="1">
    <source>
        <dbReference type="EMBL" id="KAF2550881.1"/>
    </source>
</evidence>
<evidence type="ECO:0000313" key="2">
    <source>
        <dbReference type="Proteomes" id="UP000712281"/>
    </source>
</evidence>
<dbReference type="EMBL" id="QGKW02001988">
    <property type="protein sequence ID" value="KAF2550881.1"/>
    <property type="molecule type" value="Genomic_DNA"/>
</dbReference>
<protein>
    <submittedName>
        <fullName evidence="1">Uncharacterized protein</fullName>
    </submittedName>
</protein>
<dbReference type="Proteomes" id="UP000712281">
    <property type="component" value="Unassembled WGS sequence"/>
</dbReference>
<dbReference type="AlphaFoldDB" id="A0A8S9GWL8"/>